<dbReference type="GO" id="GO:0052621">
    <property type="term" value="F:diguanylate cyclase activity"/>
    <property type="evidence" value="ECO:0007669"/>
    <property type="project" value="UniProtKB-EC"/>
</dbReference>
<dbReference type="Proteomes" id="UP000182409">
    <property type="component" value="Unassembled WGS sequence"/>
</dbReference>
<feature type="transmembrane region" description="Helical" evidence="3">
    <location>
        <begin position="6"/>
        <end position="23"/>
    </location>
</feature>
<dbReference type="InterPro" id="IPR050469">
    <property type="entry name" value="Diguanylate_Cyclase"/>
</dbReference>
<feature type="transmembrane region" description="Helical" evidence="3">
    <location>
        <begin position="35"/>
        <end position="55"/>
    </location>
</feature>
<feature type="transmembrane region" description="Helical" evidence="3">
    <location>
        <begin position="150"/>
        <end position="171"/>
    </location>
</feature>
<dbReference type="Gene3D" id="3.30.70.270">
    <property type="match status" value="1"/>
</dbReference>
<dbReference type="SUPFAM" id="SSF55073">
    <property type="entry name" value="Nucleotide cyclase"/>
    <property type="match status" value="1"/>
</dbReference>
<keyword evidence="3" id="KW-0812">Transmembrane</keyword>
<dbReference type="SMART" id="SM00267">
    <property type="entry name" value="GGDEF"/>
    <property type="match status" value="1"/>
</dbReference>
<dbReference type="FunFam" id="3.30.70.270:FF:000001">
    <property type="entry name" value="Diguanylate cyclase domain protein"/>
    <property type="match status" value="1"/>
</dbReference>
<feature type="transmembrane region" description="Helical" evidence="3">
    <location>
        <begin position="183"/>
        <end position="206"/>
    </location>
</feature>
<proteinExistence type="predicted"/>
<dbReference type="EC" id="2.7.7.65" evidence="1"/>
<evidence type="ECO:0000256" key="1">
    <source>
        <dbReference type="ARBA" id="ARBA00012528"/>
    </source>
</evidence>
<feature type="domain" description="GGDEF" evidence="4">
    <location>
        <begin position="249"/>
        <end position="383"/>
    </location>
</feature>
<dbReference type="Pfam" id="PF00990">
    <property type="entry name" value="GGDEF"/>
    <property type="match status" value="1"/>
</dbReference>
<feature type="transmembrane region" description="Helical" evidence="3">
    <location>
        <begin position="91"/>
        <end position="112"/>
    </location>
</feature>
<dbReference type="PANTHER" id="PTHR45138:SF9">
    <property type="entry name" value="DIGUANYLATE CYCLASE DGCM-RELATED"/>
    <property type="match status" value="1"/>
</dbReference>
<evidence type="ECO:0000256" key="3">
    <source>
        <dbReference type="SAM" id="Phobius"/>
    </source>
</evidence>
<feature type="transmembrane region" description="Helical" evidence="3">
    <location>
        <begin position="61"/>
        <end position="79"/>
    </location>
</feature>
<comment type="catalytic activity">
    <reaction evidence="2">
        <text>2 GTP = 3',3'-c-di-GMP + 2 diphosphate</text>
        <dbReference type="Rhea" id="RHEA:24898"/>
        <dbReference type="ChEBI" id="CHEBI:33019"/>
        <dbReference type="ChEBI" id="CHEBI:37565"/>
        <dbReference type="ChEBI" id="CHEBI:58805"/>
        <dbReference type="EC" id="2.7.7.65"/>
    </reaction>
</comment>
<evidence type="ECO:0000313" key="5">
    <source>
        <dbReference type="EMBL" id="SEB57186.1"/>
    </source>
</evidence>
<feature type="transmembrane region" description="Helical" evidence="3">
    <location>
        <begin position="118"/>
        <end position="138"/>
    </location>
</feature>
<organism evidence="5 6">
    <name type="scientific">Terriglobus roseus</name>
    <dbReference type="NCBI Taxonomy" id="392734"/>
    <lineage>
        <taxon>Bacteria</taxon>
        <taxon>Pseudomonadati</taxon>
        <taxon>Acidobacteriota</taxon>
        <taxon>Terriglobia</taxon>
        <taxon>Terriglobales</taxon>
        <taxon>Acidobacteriaceae</taxon>
        <taxon>Terriglobus</taxon>
    </lineage>
</organism>
<reference evidence="5 6" key="1">
    <citation type="submission" date="2016-10" db="EMBL/GenBank/DDBJ databases">
        <authorList>
            <person name="de Groot N.N."/>
        </authorList>
    </citation>
    <scope>NUCLEOTIDE SEQUENCE [LARGE SCALE GENOMIC DNA]</scope>
    <source>
        <strain evidence="5 6">AB35.6</strain>
    </source>
</reference>
<dbReference type="AlphaFoldDB" id="A0A1H4KG00"/>
<sequence>MHLLHIQHVVFLALCMLLILTNAGMYRGIGGVGKFLLYNVCLLIAAIAVLLRGQIPDPLSIVGATGTFFVGYYVLMLGLEDLFGRRRGQRFVQAALVVLGLIAVVQYGVITPNTSRRLLLFSLVLGLQQWNAAGVILFQSHRAKWKMGLPMAVMLFLLGCGNFVRLVGIHSTGAPSNYLESGFFLQSIVIFTTCLQCGIIVAYVWITMALLRQDLEVQASTDSLTGLLNRRAIEVAANRELQKLRRKSTRVCALAMDLDAFKGINDEHGHRGGDAALVAVANCLRSALRPDDLAARVGGDEFLVILPATNLAMAEVIAEKVRTCVADLEISHEQAVFRVTTSVGFAELTDDSSASWDQLMTHCDRAMYAVKRSGGNQALTTAV</sequence>
<keyword evidence="3" id="KW-0472">Membrane</keyword>
<evidence type="ECO:0000256" key="2">
    <source>
        <dbReference type="ARBA" id="ARBA00034247"/>
    </source>
</evidence>
<keyword evidence="3" id="KW-1133">Transmembrane helix</keyword>
<evidence type="ECO:0000313" key="6">
    <source>
        <dbReference type="Proteomes" id="UP000182409"/>
    </source>
</evidence>
<dbReference type="OrthoDB" id="9759607at2"/>
<protein>
    <recommendedName>
        <fullName evidence="1">diguanylate cyclase</fullName>
        <ecNumber evidence="1">2.7.7.65</ecNumber>
    </recommendedName>
</protein>
<dbReference type="CDD" id="cd01949">
    <property type="entry name" value="GGDEF"/>
    <property type="match status" value="1"/>
</dbReference>
<name>A0A1H4KG00_9BACT</name>
<accession>A0A1H4KG00</accession>
<dbReference type="InterPro" id="IPR000160">
    <property type="entry name" value="GGDEF_dom"/>
</dbReference>
<evidence type="ECO:0000259" key="4">
    <source>
        <dbReference type="PROSITE" id="PS50887"/>
    </source>
</evidence>
<dbReference type="NCBIfam" id="TIGR00254">
    <property type="entry name" value="GGDEF"/>
    <property type="match status" value="1"/>
</dbReference>
<dbReference type="InterPro" id="IPR029787">
    <property type="entry name" value="Nucleotide_cyclase"/>
</dbReference>
<gene>
    <name evidence="5" type="ORF">SAMN05443244_1169</name>
</gene>
<dbReference type="PANTHER" id="PTHR45138">
    <property type="entry name" value="REGULATORY COMPONENTS OF SENSORY TRANSDUCTION SYSTEM"/>
    <property type="match status" value="1"/>
</dbReference>
<dbReference type="InterPro" id="IPR043128">
    <property type="entry name" value="Rev_trsase/Diguanyl_cyclase"/>
</dbReference>
<dbReference type="PROSITE" id="PS50887">
    <property type="entry name" value="GGDEF"/>
    <property type="match status" value="1"/>
</dbReference>
<dbReference type="EMBL" id="FNSD01000001">
    <property type="protein sequence ID" value="SEB57186.1"/>
    <property type="molecule type" value="Genomic_DNA"/>
</dbReference>